<reference evidence="1" key="1">
    <citation type="submission" date="2022-11" db="EMBL/GenBank/DDBJ databases">
        <title>Description of Microcella daejonensis nov. sp, isolated from riverside soil.</title>
        <authorList>
            <person name="Molina K.M."/>
            <person name="Kim S.B."/>
        </authorList>
    </citation>
    <scope>NUCLEOTIDE SEQUENCE</scope>
    <source>
        <strain evidence="1">MMS21-STM12</strain>
    </source>
</reference>
<dbReference type="GO" id="GO:0016301">
    <property type="term" value="F:kinase activity"/>
    <property type="evidence" value="ECO:0007669"/>
    <property type="project" value="UniProtKB-KW"/>
</dbReference>
<keyword evidence="2" id="KW-1185">Reference proteome</keyword>
<evidence type="ECO:0000313" key="2">
    <source>
        <dbReference type="Proteomes" id="UP001164706"/>
    </source>
</evidence>
<name>A0A9E8S9B8_9MICO</name>
<keyword evidence="1" id="KW-0808">Transferase</keyword>
<gene>
    <name evidence="1" type="ORF">OVN18_04075</name>
</gene>
<dbReference type="AlphaFoldDB" id="A0A9E8S9B8"/>
<dbReference type="SUPFAM" id="SSF52540">
    <property type="entry name" value="P-loop containing nucleoside triphosphate hydrolases"/>
    <property type="match status" value="1"/>
</dbReference>
<organism evidence="1 2">
    <name type="scientific">Microcella daejeonensis</name>
    <dbReference type="NCBI Taxonomy" id="2994971"/>
    <lineage>
        <taxon>Bacteria</taxon>
        <taxon>Bacillati</taxon>
        <taxon>Actinomycetota</taxon>
        <taxon>Actinomycetes</taxon>
        <taxon>Micrococcales</taxon>
        <taxon>Microbacteriaceae</taxon>
        <taxon>Microcella</taxon>
    </lineage>
</organism>
<accession>A0A9E8S9B8</accession>
<dbReference type="EMBL" id="CP113089">
    <property type="protein sequence ID" value="WAB82193.1"/>
    <property type="molecule type" value="Genomic_DNA"/>
</dbReference>
<evidence type="ECO:0000313" key="1">
    <source>
        <dbReference type="EMBL" id="WAB82193.1"/>
    </source>
</evidence>
<sequence>MTGHPLADVEALAAVIDGMHARTPRARRLLVGIAGAPGAGKSTVAARLAAALPASVVLPMDGFHLPQARLVALGRRDRMGAPDTFDVAAFIALLSALRRDDGATVPAPDFDRAIEEPVPGAIAIGPDARTVIVEGNYLLHEADGWQPVAGLLDVTVALHLDDPTRRARLVARHVAHGKTPAGAEAWVAGPDEANARLIAAGLDRADYSLSG</sequence>
<protein>
    <submittedName>
        <fullName evidence="1">Nucleoside/nucleotide kinase family protein</fullName>
    </submittedName>
</protein>
<dbReference type="InterPro" id="IPR027417">
    <property type="entry name" value="P-loop_NTPase"/>
</dbReference>
<dbReference type="Proteomes" id="UP001164706">
    <property type="component" value="Chromosome"/>
</dbReference>
<dbReference type="Gene3D" id="3.40.50.300">
    <property type="entry name" value="P-loop containing nucleotide triphosphate hydrolases"/>
    <property type="match status" value="1"/>
</dbReference>
<keyword evidence="1" id="KW-0418">Kinase</keyword>
<dbReference type="PANTHER" id="PTHR10285">
    <property type="entry name" value="URIDINE KINASE"/>
    <property type="match status" value="1"/>
</dbReference>
<dbReference type="KEGG" id="mdb:OVN18_04075"/>
<dbReference type="NCBIfam" id="NF006743">
    <property type="entry name" value="PRK09270.1-2"/>
    <property type="match status" value="1"/>
</dbReference>
<dbReference type="RefSeq" id="WP_267782126.1">
    <property type="nucleotide sequence ID" value="NZ_CP113089.1"/>
</dbReference>
<proteinExistence type="predicted"/>